<feature type="chain" id="PRO_5038892196" evidence="1">
    <location>
        <begin position="26"/>
        <end position="253"/>
    </location>
</feature>
<dbReference type="EMBL" id="CAKD01000013">
    <property type="protein sequence ID" value="CCI84881.1"/>
    <property type="molecule type" value="Genomic_DNA"/>
</dbReference>
<dbReference type="RefSeq" id="WP_009559435.1">
    <property type="nucleotide sequence ID" value="NZ_AYZN01000002.1"/>
</dbReference>
<evidence type="ECO:0000313" key="3">
    <source>
        <dbReference type="EMBL" id="CCI84881.1"/>
    </source>
</evidence>
<dbReference type="OrthoDB" id="2329488at2"/>
<gene>
    <name evidence="3" type="ORF">BN53_02025</name>
</gene>
<sequence length="253" mass="26512">MKKNTKVVLTALALLASTATTPAVALADTATITASETPALIAANPTAAKTNSQSVSMLLTKTGTTTPSESAMFLGKSADVTVENGKVTQVTIHVSGNTPMSKGQDMSKMMTSMTLNGVEGKQANVAKDGSSLDFVFAGEAYKEGKGTIKFTINLGPKSMQEAADVTLGAVATTPAKTTDTTTTTDTKKPAKTTKAVKRTLKHNAYVYNKAGKRVNKKALKKGKKVSTYGKAVKLKGKAFYQIGKNSYVKKANF</sequence>
<evidence type="ECO:0000256" key="1">
    <source>
        <dbReference type="SAM" id="SignalP"/>
    </source>
</evidence>
<dbReference type="Proteomes" id="UP000009311">
    <property type="component" value="Unassembled WGS sequence"/>
</dbReference>
<comment type="caution">
    <text evidence="3">The sequence shown here is derived from an EMBL/GenBank/DDBJ whole genome shotgun (WGS) entry which is preliminary data.</text>
</comment>
<dbReference type="PATRIC" id="fig|1423790.3.peg.973"/>
<protein>
    <submittedName>
        <fullName evidence="3">S-layer protein</fullName>
    </submittedName>
</protein>
<feature type="signal peptide" evidence="1">
    <location>
        <begin position="1"/>
        <end position="25"/>
    </location>
</feature>
<dbReference type="eggNOG" id="ENOG5030B3F">
    <property type="taxonomic scope" value="Bacteria"/>
</dbReference>
<dbReference type="InterPro" id="IPR037250">
    <property type="entry name" value="NEAT_dom_sf"/>
</dbReference>
<dbReference type="Gene3D" id="2.60.40.1850">
    <property type="match status" value="1"/>
</dbReference>
<name>I7LAN9_9LACO</name>
<evidence type="ECO:0000313" key="4">
    <source>
        <dbReference type="Proteomes" id="UP000009311"/>
    </source>
</evidence>
<dbReference type="InterPro" id="IPR024968">
    <property type="entry name" value="SlpA_C_lactobacillus"/>
</dbReference>
<dbReference type="AlphaFoldDB" id="I7LAN9"/>
<accession>I7LAN9</accession>
<keyword evidence="4" id="KW-1185">Reference proteome</keyword>
<feature type="domain" description="S-layer protein C-terminal" evidence="2">
    <location>
        <begin position="190"/>
        <end position="250"/>
    </location>
</feature>
<reference evidence="3 4" key="1">
    <citation type="submission" date="2012-06" db="EMBL/GenBank/DDBJ databases">
        <title>Draft Genome Sequence of Lactobacillus pasteurii CRBIP 24.76T.</title>
        <authorList>
            <person name="Cousin S."/>
            <person name="Bouchier C."/>
            <person name="Loux V."/>
            <person name="Ma L."/>
            <person name="Creno S."/>
            <person name="Bizet C."/>
            <person name="Clermont D."/>
        </authorList>
    </citation>
    <scope>NUCLEOTIDE SEQUENCE [LARGE SCALE GENOMIC DNA]</scope>
    <source>
        <strain evidence="4">CRBIP 24.76T</strain>
    </source>
</reference>
<dbReference type="Pfam" id="PF03217">
    <property type="entry name" value="SlpA"/>
    <property type="match status" value="1"/>
</dbReference>
<evidence type="ECO:0000259" key="2">
    <source>
        <dbReference type="Pfam" id="PF03217"/>
    </source>
</evidence>
<organism evidence="3 4">
    <name type="scientific">Lactobacillus pasteurii DSM 23907 = CRBIP 24.76</name>
    <dbReference type="NCBI Taxonomy" id="1423790"/>
    <lineage>
        <taxon>Bacteria</taxon>
        <taxon>Bacillati</taxon>
        <taxon>Bacillota</taxon>
        <taxon>Bacilli</taxon>
        <taxon>Lactobacillales</taxon>
        <taxon>Lactobacillaceae</taxon>
        <taxon>Lactobacillus</taxon>
    </lineage>
</organism>
<keyword evidence="1" id="KW-0732">Signal</keyword>
<proteinExistence type="predicted"/>